<evidence type="ECO:0000259" key="7">
    <source>
        <dbReference type="Pfam" id="PF01757"/>
    </source>
</evidence>
<sequence length="370" mass="38592">MGSRIHSVDAMRIVAVALVVVIHTNPFEGVGASGNAVNFLLETTARVAVPFFFLASGYFFARKTLDRDPLAYFRSRARSLAELYAFGIALTLPVFLAGTALEAAAAGESVTRSVGGRLVESASPVDLLYYGTSVSEILWFIPALAVGLGLVAGFAALGRSDLVLPVAFALHAVGLLGPEYAGLVDLPVDVRDGLFFGFFYVSVGHAIAARGWRGGSGRSGTLLAATVGFGILHVVERYAVGYALGGASVATGVYAPSFTVGTAAFAVSLFLYLLSRPGLGASTHLPAWGSYAVGVYVAHPPVLAILDRIGDQALVGGTPLAETLGWHLAYAPATFLVALGVYLAAHRLGVIEIGGSHLPRLPRRLRRSPP</sequence>
<dbReference type="GO" id="GO:0009246">
    <property type="term" value="P:enterobacterial common antigen biosynthetic process"/>
    <property type="evidence" value="ECO:0007669"/>
    <property type="project" value="TreeGrafter"/>
</dbReference>
<feature type="domain" description="Acyltransferase 3" evidence="7">
    <location>
        <begin position="5"/>
        <end position="343"/>
    </location>
</feature>
<keyword evidence="8" id="KW-0012">Acyltransferase</keyword>
<reference evidence="8 9" key="1">
    <citation type="journal article" date="2014" name="PLoS Genet.">
        <title>Phylogenetically driven sequencing of extremely halophilic archaea reveals strategies for static and dynamic osmo-response.</title>
        <authorList>
            <person name="Becker E.A."/>
            <person name="Seitzer P.M."/>
            <person name="Tritt A."/>
            <person name="Larsen D."/>
            <person name="Krusor M."/>
            <person name="Yao A.I."/>
            <person name="Wu D."/>
            <person name="Madern D."/>
            <person name="Eisen J.A."/>
            <person name="Darling A.E."/>
            <person name="Facciotti M.T."/>
        </authorList>
    </citation>
    <scope>NUCLEOTIDE SEQUENCE [LARGE SCALE GENOMIC DNA]</scope>
    <source>
        <strain evidence="8 9">DSM 21995</strain>
    </source>
</reference>
<dbReference type="PATRIC" id="fig|1227482.3.peg.1026"/>
<evidence type="ECO:0000256" key="2">
    <source>
        <dbReference type="ARBA" id="ARBA00022475"/>
    </source>
</evidence>
<proteinExistence type="predicted"/>
<dbReference type="EMBL" id="AOJG01000012">
    <property type="protein sequence ID" value="EMA62475.1"/>
    <property type="molecule type" value="Genomic_DNA"/>
</dbReference>
<feature type="transmembrane region" description="Helical" evidence="6">
    <location>
        <begin position="137"/>
        <end position="157"/>
    </location>
</feature>
<feature type="transmembrane region" description="Helical" evidence="6">
    <location>
        <begin position="162"/>
        <end position="181"/>
    </location>
</feature>
<name>M0P105_9EURY</name>
<evidence type="ECO:0000256" key="4">
    <source>
        <dbReference type="ARBA" id="ARBA00022989"/>
    </source>
</evidence>
<gene>
    <name evidence="8" type="ORF">C469_05105</name>
</gene>
<dbReference type="OrthoDB" id="197377at2157"/>
<evidence type="ECO:0000256" key="6">
    <source>
        <dbReference type="SAM" id="Phobius"/>
    </source>
</evidence>
<dbReference type="PANTHER" id="PTHR40074:SF2">
    <property type="entry name" value="O-ACETYLTRANSFERASE WECH"/>
    <property type="match status" value="1"/>
</dbReference>
<feature type="transmembrane region" description="Helical" evidence="6">
    <location>
        <begin position="81"/>
        <end position="101"/>
    </location>
</feature>
<feature type="transmembrane region" description="Helical" evidence="6">
    <location>
        <begin position="285"/>
        <end position="306"/>
    </location>
</feature>
<dbReference type="RefSeq" id="WP_008004426.1">
    <property type="nucleotide sequence ID" value="NZ_AOJG01000012.1"/>
</dbReference>
<evidence type="ECO:0000256" key="3">
    <source>
        <dbReference type="ARBA" id="ARBA00022692"/>
    </source>
</evidence>
<feature type="transmembrane region" description="Helical" evidence="6">
    <location>
        <begin position="39"/>
        <end position="61"/>
    </location>
</feature>
<dbReference type="STRING" id="1227482.C469_05105"/>
<feature type="transmembrane region" description="Helical" evidence="6">
    <location>
        <begin position="252"/>
        <end position="273"/>
    </location>
</feature>
<feature type="transmembrane region" description="Helical" evidence="6">
    <location>
        <begin position="193"/>
        <end position="209"/>
    </location>
</feature>
<protein>
    <submittedName>
        <fullName evidence="8">Acyltransferase 3</fullName>
    </submittedName>
</protein>
<dbReference type="InterPro" id="IPR002656">
    <property type="entry name" value="Acyl_transf_3_dom"/>
</dbReference>
<dbReference type="GO" id="GO:0016413">
    <property type="term" value="F:O-acetyltransferase activity"/>
    <property type="evidence" value="ECO:0007669"/>
    <property type="project" value="TreeGrafter"/>
</dbReference>
<comment type="caution">
    <text evidence="8">The sequence shown here is derived from an EMBL/GenBank/DDBJ whole genome shotgun (WGS) entry which is preliminary data.</text>
</comment>
<evidence type="ECO:0000313" key="9">
    <source>
        <dbReference type="Proteomes" id="UP000011650"/>
    </source>
</evidence>
<evidence type="ECO:0000256" key="1">
    <source>
        <dbReference type="ARBA" id="ARBA00004651"/>
    </source>
</evidence>
<keyword evidence="4 6" id="KW-1133">Transmembrane helix</keyword>
<dbReference type="Pfam" id="PF01757">
    <property type="entry name" value="Acyl_transf_3"/>
    <property type="match status" value="1"/>
</dbReference>
<organism evidence="8 9">
    <name type="scientific">Halorubrum lipolyticum DSM 21995</name>
    <dbReference type="NCBI Taxonomy" id="1227482"/>
    <lineage>
        <taxon>Archaea</taxon>
        <taxon>Methanobacteriati</taxon>
        <taxon>Methanobacteriota</taxon>
        <taxon>Stenosarchaea group</taxon>
        <taxon>Halobacteria</taxon>
        <taxon>Halobacteriales</taxon>
        <taxon>Haloferacaceae</taxon>
        <taxon>Halorubrum</taxon>
    </lineage>
</organism>
<evidence type="ECO:0000313" key="8">
    <source>
        <dbReference type="EMBL" id="EMA62475.1"/>
    </source>
</evidence>
<accession>M0P105</accession>
<dbReference type="PANTHER" id="PTHR40074">
    <property type="entry name" value="O-ACETYLTRANSFERASE WECH"/>
    <property type="match status" value="1"/>
</dbReference>
<keyword evidence="2" id="KW-1003">Cell membrane</keyword>
<dbReference type="AlphaFoldDB" id="M0P105"/>
<feature type="transmembrane region" description="Helical" evidence="6">
    <location>
        <begin position="326"/>
        <end position="345"/>
    </location>
</feature>
<comment type="subcellular location">
    <subcellularLocation>
        <location evidence="1">Cell membrane</location>
        <topology evidence="1">Multi-pass membrane protein</topology>
    </subcellularLocation>
</comment>
<keyword evidence="8" id="KW-0808">Transferase</keyword>
<keyword evidence="3 6" id="KW-0812">Transmembrane</keyword>
<evidence type="ECO:0000256" key="5">
    <source>
        <dbReference type="ARBA" id="ARBA00023136"/>
    </source>
</evidence>
<dbReference type="Proteomes" id="UP000011650">
    <property type="component" value="Unassembled WGS sequence"/>
</dbReference>
<keyword evidence="5 6" id="KW-0472">Membrane</keyword>
<dbReference type="GO" id="GO:0005886">
    <property type="term" value="C:plasma membrane"/>
    <property type="evidence" value="ECO:0007669"/>
    <property type="project" value="UniProtKB-SubCell"/>
</dbReference>
<keyword evidence="9" id="KW-1185">Reference proteome</keyword>
<feature type="transmembrane region" description="Helical" evidence="6">
    <location>
        <begin position="221"/>
        <end position="240"/>
    </location>
</feature>